<reference evidence="4 5" key="1">
    <citation type="submission" date="2017-07" db="EMBL/GenBank/DDBJ databases">
        <title>Genome sequencing and assembly of Paenibacillus rigui.</title>
        <authorList>
            <person name="Mayilraj S."/>
        </authorList>
    </citation>
    <scope>NUCLEOTIDE SEQUENCE [LARGE SCALE GENOMIC DNA]</scope>
    <source>
        <strain evidence="4 5">JCM 16352</strain>
    </source>
</reference>
<evidence type="ECO:0000256" key="2">
    <source>
        <dbReference type="ARBA" id="ARBA00023315"/>
    </source>
</evidence>
<keyword evidence="2" id="KW-0012">Acyltransferase</keyword>
<dbReference type="SUPFAM" id="SSF55729">
    <property type="entry name" value="Acyl-CoA N-acyltransferases (Nat)"/>
    <property type="match status" value="1"/>
</dbReference>
<dbReference type="PROSITE" id="PS51186">
    <property type="entry name" value="GNAT"/>
    <property type="match status" value="1"/>
</dbReference>
<feature type="domain" description="N-acetyltransferase" evidence="3">
    <location>
        <begin position="1"/>
        <end position="154"/>
    </location>
</feature>
<dbReference type="InterPro" id="IPR016181">
    <property type="entry name" value="Acyl_CoA_acyltransferase"/>
</dbReference>
<evidence type="ECO:0000256" key="1">
    <source>
        <dbReference type="ARBA" id="ARBA00022679"/>
    </source>
</evidence>
<keyword evidence="5" id="KW-1185">Reference proteome</keyword>
<comment type="caution">
    <text evidence="4">The sequence shown here is derived from an EMBL/GenBank/DDBJ whole genome shotgun (WGS) entry which is preliminary data.</text>
</comment>
<evidence type="ECO:0000313" key="5">
    <source>
        <dbReference type="Proteomes" id="UP000215509"/>
    </source>
</evidence>
<dbReference type="Gene3D" id="3.40.630.30">
    <property type="match status" value="1"/>
</dbReference>
<dbReference type="OrthoDB" id="2830399at2"/>
<dbReference type="PANTHER" id="PTHR43420">
    <property type="entry name" value="ACETYLTRANSFERASE"/>
    <property type="match status" value="1"/>
</dbReference>
<protein>
    <submittedName>
        <fullName evidence="4">GNAT family N-acetyltransferase</fullName>
    </submittedName>
</protein>
<dbReference type="Pfam" id="PF00583">
    <property type="entry name" value="Acetyltransf_1"/>
    <property type="match status" value="1"/>
</dbReference>
<gene>
    <name evidence="4" type="ORF">CF651_00915</name>
</gene>
<dbReference type="EMBL" id="NMQW01000002">
    <property type="protein sequence ID" value="OXM87714.1"/>
    <property type="molecule type" value="Genomic_DNA"/>
</dbReference>
<sequence length="184" mass="21534">MEFNTTTEWNERHWKEAEPVYEQAFPAAGRKSPAIIRRMLERGIGQLHTAVLHKETIAMALTGHSAKGEVTIIDYLAVDEGYRNQGLGRRLIDYIRAWSEQQSVCRGIVIEVEAEPTEANLGRIRFWERNGFRLTDEVHQYIWVPELYRAMILHLTEDNRLPEDGKTLFRYITSFHERAYRSKS</sequence>
<dbReference type="InterPro" id="IPR000182">
    <property type="entry name" value="GNAT_dom"/>
</dbReference>
<evidence type="ECO:0000313" key="4">
    <source>
        <dbReference type="EMBL" id="OXM87714.1"/>
    </source>
</evidence>
<organism evidence="4 5">
    <name type="scientific">Paenibacillus rigui</name>
    <dbReference type="NCBI Taxonomy" id="554312"/>
    <lineage>
        <taxon>Bacteria</taxon>
        <taxon>Bacillati</taxon>
        <taxon>Bacillota</taxon>
        <taxon>Bacilli</taxon>
        <taxon>Bacillales</taxon>
        <taxon>Paenibacillaceae</taxon>
        <taxon>Paenibacillus</taxon>
    </lineage>
</organism>
<dbReference type="RefSeq" id="WP_094012964.1">
    <property type="nucleotide sequence ID" value="NZ_NMQW01000002.1"/>
</dbReference>
<dbReference type="InterPro" id="IPR050680">
    <property type="entry name" value="YpeA/RimI_acetyltransf"/>
</dbReference>
<keyword evidence="1 4" id="KW-0808">Transferase</keyword>
<name>A0A229UWB4_9BACL</name>
<evidence type="ECO:0000259" key="3">
    <source>
        <dbReference type="PROSITE" id="PS51186"/>
    </source>
</evidence>
<dbReference type="CDD" id="cd04301">
    <property type="entry name" value="NAT_SF"/>
    <property type="match status" value="1"/>
</dbReference>
<dbReference type="Proteomes" id="UP000215509">
    <property type="component" value="Unassembled WGS sequence"/>
</dbReference>
<dbReference type="GO" id="GO:0016747">
    <property type="term" value="F:acyltransferase activity, transferring groups other than amino-acyl groups"/>
    <property type="evidence" value="ECO:0007669"/>
    <property type="project" value="InterPro"/>
</dbReference>
<accession>A0A229UWB4</accession>
<proteinExistence type="predicted"/>
<dbReference type="AlphaFoldDB" id="A0A229UWB4"/>